<dbReference type="InterPro" id="IPR013087">
    <property type="entry name" value="Znf_C2H2_type"/>
</dbReference>
<dbReference type="InterPro" id="IPR007527">
    <property type="entry name" value="Znf_SWIM"/>
</dbReference>
<keyword evidence="7" id="KW-1185">Reference proteome</keyword>
<dbReference type="Gene3D" id="3.30.160.60">
    <property type="entry name" value="Classic Zinc Finger"/>
    <property type="match status" value="1"/>
</dbReference>
<dbReference type="InterPro" id="IPR052797">
    <property type="entry name" value="RegFact_GeneExpr_CellDeath"/>
</dbReference>
<organism evidence="5">
    <name type="scientific">Ciona intestinalis</name>
    <name type="common">Transparent sea squirt</name>
    <name type="synonym">Ascidia intestinalis</name>
    <dbReference type="NCBI Taxonomy" id="7719"/>
    <lineage>
        <taxon>Eukaryota</taxon>
        <taxon>Metazoa</taxon>
        <taxon>Chordata</taxon>
        <taxon>Tunicata</taxon>
        <taxon>Ascidiacea</taxon>
        <taxon>Phlebobranchia</taxon>
        <taxon>Cionidae</taxon>
        <taxon>Ciona</taxon>
    </lineage>
</organism>
<accession>A0A1W2VPC2</accession>
<feature type="compositionally biased region" description="Polar residues" evidence="2">
    <location>
        <begin position="825"/>
        <end position="842"/>
    </location>
</feature>
<dbReference type="HOGENOM" id="CLU_016807_0_0_1"/>
<evidence type="ECO:0000256" key="1">
    <source>
        <dbReference type="PROSITE-ProRule" id="PRU00042"/>
    </source>
</evidence>
<dbReference type="EMBL" id="EAAA01000811">
    <property type="status" value="NOT_ANNOTATED_CDS"/>
    <property type="molecule type" value="Genomic_DNA"/>
</dbReference>
<gene>
    <name evidence="5" type="primary">Ci-ZF(C2H2)-148</name>
    <name evidence="6" type="synonym">ci-zf(c2h2)-148</name>
</gene>
<evidence type="ECO:0000313" key="5">
    <source>
        <dbReference type="EMBL" id="FAA00212.1"/>
    </source>
</evidence>
<keyword evidence="1" id="KW-0479">Metal-binding</keyword>
<reference evidence="7" key="1">
    <citation type="journal article" date="2002" name="Science">
        <title>The draft genome of Ciona intestinalis: insights into chordate and vertebrate origins.</title>
        <authorList>
            <person name="Dehal P."/>
            <person name="Satou Y."/>
            <person name="Campbell R.K."/>
            <person name="Chapman J."/>
            <person name="Degnan B."/>
            <person name="De Tomaso A."/>
            <person name="Davidson B."/>
            <person name="Di Gregorio A."/>
            <person name="Gelpke M."/>
            <person name="Goodstein D.M."/>
            <person name="Harafuji N."/>
            <person name="Hastings K.E."/>
            <person name="Ho I."/>
            <person name="Hotta K."/>
            <person name="Huang W."/>
            <person name="Kawashima T."/>
            <person name="Lemaire P."/>
            <person name="Martinez D."/>
            <person name="Meinertzhagen I.A."/>
            <person name="Necula S."/>
            <person name="Nonaka M."/>
            <person name="Putnam N."/>
            <person name="Rash S."/>
            <person name="Saiga H."/>
            <person name="Satake M."/>
            <person name="Terry A."/>
            <person name="Yamada L."/>
            <person name="Wang H.G."/>
            <person name="Awazu S."/>
            <person name="Azumi K."/>
            <person name="Boore J."/>
            <person name="Branno M."/>
            <person name="Chin-Bow S."/>
            <person name="DeSantis R."/>
            <person name="Doyle S."/>
            <person name="Francino P."/>
            <person name="Keys D.N."/>
            <person name="Haga S."/>
            <person name="Hayashi H."/>
            <person name="Hino K."/>
            <person name="Imai K.S."/>
            <person name="Inaba K."/>
            <person name="Kano S."/>
            <person name="Kobayashi K."/>
            <person name="Kobayashi M."/>
            <person name="Lee B.I."/>
            <person name="Makabe K.W."/>
            <person name="Manohar C."/>
            <person name="Matassi G."/>
            <person name="Medina M."/>
            <person name="Mochizuki Y."/>
            <person name="Mount S."/>
            <person name="Morishita T."/>
            <person name="Miura S."/>
            <person name="Nakayama A."/>
            <person name="Nishizaka S."/>
            <person name="Nomoto H."/>
            <person name="Ohta F."/>
            <person name="Oishi K."/>
            <person name="Rigoutsos I."/>
            <person name="Sano M."/>
            <person name="Sasaki A."/>
            <person name="Sasakura Y."/>
            <person name="Shoguchi E."/>
            <person name="Shin-i T."/>
            <person name="Spagnuolo A."/>
            <person name="Stainier D."/>
            <person name="Suzuki M.M."/>
            <person name="Tassy O."/>
            <person name="Takatori N."/>
            <person name="Tokuoka M."/>
            <person name="Yagi K."/>
            <person name="Yoshizaki F."/>
            <person name="Wada S."/>
            <person name="Zhang C."/>
            <person name="Hyatt P.D."/>
            <person name="Larimer F."/>
            <person name="Detter C."/>
            <person name="Doggett N."/>
            <person name="Glavina T."/>
            <person name="Hawkins T."/>
            <person name="Richardson P."/>
            <person name="Lucas S."/>
            <person name="Kohara Y."/>
            <person name="Levine M."/>
            <person name="Satoh N."/>
            <person name="Rokhsar D.S."/>
        </authorList>
    </citation>
    <scope>NUCLEOTIDE SEQUENCE [LARGE SCALE GENOMIC DNA]</scope>
</reference>
<dbReference type="RefSeq" id="NP_001121593.1">
    <property type="nucleotide sequence ID" value="NM_001128121.1"/>
</dbReference>
<evidence type="ECO:0000259" key="3">
    <source>
        <dbReference type="PROSITE" id="PS50157"/>
    </source>
</evidence>
<feature type="region of interest" description="Disordered" evidence="2">
    <location>
        <begin position="823"/>
        <end position="842"/>
    </location>
</feature>
<dbReference type="GeneID" id="100169683"/>
<accession>Q1RL53</accession>
<sequence length="854" mass="97585">MSKFSCQFCSKVYSSKNSLWAHRKLYHRKQWELSKTKKANCILCEFSALKSKDLLWHYNNNHDKNLKLMQQNFVSESDFNEWKKDLERKTNTLFGQTCGKERSQDYEVTRYYCHRSGNYVPSGTGARSLKAQGSLKMNGKCPAYMVKRKRLSSGRISVEYCSDHVGHSVELCHLKLSSEIRNMIRSKIENGMESKQILDSIRDRIGNIDRDAMVTRKDIINIRNQCDVTKIEKQTEEVKREDTEVLTCAFNGLKEKCGDITAELFMSDLDDNYYNAWQSVFKQPIQRLYCNWLVNKRWRKQISEFVPKTKTQVTLYAYLKTLHYETNEDKFDKMLREARSYLVKTSPQFHEYFLKNFVFEEKYRMWASCFRIAYFGKKGNRSTGKLLVTLIKMSRDKKSTRLLAAINKRHRLASTVREVTCLACDQWKVDDLDDQECTVKRIQPQCMDNCQIKCSICNICVHMYTCTCSDFLVHTVACKHIHAVKMSGAESEPLRGQTSVQQNCKKEFQGIVESTIVGTSKKTQSIKSKLIKDLESVIELVRTVDDEGCLNKMMHHTTAMLSIGKRRTQPLPIFPTLPPVNITPATKQSKDHSPFLSVQLNVTKKRINNLAIASNPTPKPTILPENRLQAHNNAECSKVLKRTHTSTPVRILSAKKHCTKPNLPMPVKVTRINKVAFKSTQMLADKQIPLEEYLQSHNIANSIKGLKRIQPSTPVQPIHILSAKKQCTIKKPSLPMQDVVCRNEINDFSITPTPVPKLATEQVSPDKGLEQSNADCIKGTNQTQTLPQLPSQKIPSAEKQGAIQKPFLSMQVKVSKKRINDFASKLSTKPSTDQGSSKKSLQAHNNGDCLVVIA</sequence>
<feature type="domain" description="SWIM-type" evidence="4">
    <location>
        <begin position="457"/>
        <end position="489"/>
    </location>
</feature>
<feature type="domain" description="C2H2-type" evidence="3">
    <location>
        <begin position="4"/>
        <end position="32"/>
    </location>
</feature>
<dbReference type="PROSITE" id="PS50966">
    <property type="entry name" value="ZF_SWIM"/>
    <property type="match status" value="1"/>
</dbReference>
<reference evidence="6" key="4">
    <citation type="submission" date="2025-05" db="UniProtKB">
        <authorList>
            <consortium name="Ensembl"/>
        </authorList>
    </citation>
    <scope>IDENTIFICATION</scope>
</reference>
<protein>
    <submittedName>
        <fullName evidence="6">Sinc finger protein Ci-ZF(C2H2)-148</fullName>
    </submittedName>
    <submittedName>
        <fullName evidence="5">Zinc finger protein</fullName>
    </submittedName>
</protein>
<dbReference type="PROSITE" id="PS00028">
    <property type="entry name" value="ZINC_FINGER_C2H2_1"/>
    <property type="match status" value="1"/>
</dbReference>
<name>Q1RL53_CIOIN</name>
<dbReference type="CTD" id="100169683"/>
<evidence type="ECO:0000313" key="7">
    <source>
        <dbReference type="Proteomes" id="UP000008144"/>
    </source>
</evidence>
<dbReference type="Proteomes" id="UP000008144">
    <property type="component" value="Chromosome 11"/>
</dbReference>
<dbReference type="PROSITE" id="PS50157">
    <property type="entry name" value="ZINC_FINGER_C2H2_2"/>
    <property type="match status" value="1"/>
</dbReference>
<dbReference type="PANTHER" id="PTHR33936">
    <property type="entry name" value="PROTEIN CBG17840"/>
    <property type="match status" value="1"/>
</dbReference>
<evidence type="ECO:0000259" key="4">
    <source>
        <dbReference type="PROSITE" id="PS50966"/>
    </source>
</evidence>
<dbReference type="OrthoDB" id="10031901at2759"/>
<evidence type="ECO:0000256" key="2">
    <source>
        <dbReference type="SAM" id="MobiDB-lite"/>
    </source>
</evidence>
<dbReference type="AlphaFoldDB" id="Q1RL53"/>
<dbReference type="EMBL" id="BR000181">
    <property type="protein sequence ID" value="FAA00212.1"/>
    <property type="molecule type" value="mRNA"/>
</dbReference>
<dbReference type="STRING" id="7719.ENSCINP00000033426"/>
<reference evidence="6" key="3">
    <citation type="journal article" date="2008" name="Genome Biol.">
        <title>Improved genome assembly and evidence-based global gene model set for the chordate Ciona intestinalis: new insight into intron and operon populations.</title>
        <authorList>
            <person name="Satou Y."/>
            <person name="Mineta K."/>
            <person name="Ogasawara M."/>
            <person name="Sasakura Y."/>
            <person name="Shoguchi E."/>
            <person name="Ueno K."/>
            <person name="Yamada L."/>
            <person name="Matsumoto J."/>
            <person name="Wasserscheid J."/>
            <person name="Dewar K."/>
            <person name="Wiley G.B."/>
            <person name="Macmil S.L."/>
            <person name="Roe B.A."/>
            <person name="Zeller R.W."/>
            <person name="Hastings K.E."/>
            <person name="Lemaire P."/>
            <person name="Lindquist E."/>
            <person name="Endo T."/>
            <person name="Hotta K."/>
            <person name="Inaba K."/>
        </authorList>
    </citation>
    <scope>NUCLEOTIDE SEQUENCE [LARGE SCALE GENOMIC DNA]</scope>
    <source>
        <strain evidence="6">wild type</strain>
    </source>
</reference>
<dbReference type="Ensembl" id="ENSCINT00000032033.1">
    <property type="protein sequence ID" value="ENSCINP00000033426.1"/>
    <property type="gene ID" value="ENSCING00000019289.1"/>
</dbReference>
<dbReference type="GeneTree" id="ENSGT00730000112751"/>
<keyword evidence="1" id="KW-0863">Zinc-finger</keyword>
<dbReference type="KEGG" id="cin:100169683"/>
<reference evidence="5" key="2">
    <citation type="journal article" date="2006" name="Dev. Biol.">
        <title>Systematic analysis of embryonic expression profiles of zinc finger genes in Ciona intestinalis.</title>
        <authorList>
            <person name="Miwata K."/>
            <person name="Chiba T."/>
            <person name="Horii R."/>
            <person name="Yamada L."/>
            <person name="Kubo A."/>
            <person name="Miyamura D."/>
            <person name="Satoh N."/>
            <person name="Satou Y."/>
        </authorList>
    </citation>
    <scope>NUCLEOTIDE SEQUENCE</scope>
</reference>
<evidence type="ECO:0000313" key="6">
    <source>
        <dbReference type="Ensembl" id="ENSCINP00000033426.1"/>
    </source>
</evidence>
<keyword evidence="1" id="KW-0862">Zinc</keyword>
<dbReference type="GO" id="GO:0008270">
    <property type="term" value="F:zinc ion binding"/>
    <property type="evidence" value="ECO:0007669"/>
    <property type="project" value="UniProtKB-KW"/>
</dbReference>
<dbReference type="SMART" id="SM00355">
    <property type="entry name" value="ZnF_C2H2"/>
    <property type="match status" value="2"/>
</dbReference>
<proteinExistence type="evidence at transcript level"/>
<dbReference type="PANTHER" id="PTHR33936:SF24">
    <property type="entry name" value="C2H2-TYPE DOMAIN-CONTAINING PROTEIN"/>
    <property type="match status" value="1"/>
</dbReference>